<dbReference type="InterPro" id="IPR027417">
    <property type="entry name" value="P-loop_NTPase"/>
</dbReference>
<dbReference type="GO" id="GO:0015408">
    <property type="term" value="F:ABC-type ferric iron transporter activity"/>
    <property type="evidence" value="ECO:0007669"/>
    <property type="project" value="InterPro"/>
</dbReference>
<evidence type="ECO:0000313" key="12">
    <source>
        <dbReference type="Proteomes" id="UP000371041"/>
    </source>
</evidence>
<dbReference type="InterPro" id="IPR015853">
    <property type="entry name" value="ABC_transpr_FbpC"/>
</dbReference>
<dbReference type="Gene3D" id="3.40.50.300">
    <property type="entry name" value="P-loop containing nucleotide triphosphate hydrolases"/>
    <property type="match status" value="1"/>
</dbReference>
<dbReference type="PANTHER" id="PTHR42781:SF4">
    <property type="entry name" value="SPERMIDINE_PUTRESCINE IMPORT ATP-BINDING PROTEIN POTA"/>
    <property type="match status" value="1"/>
</dbReference>
<reference evidence="12" key="1">
    <citation type="submission" date="2019-11" db="EMBL/GenBank/DDBJ databases">
        <title>The complete genome sequence of Saccharopolyspora sp. E2A.</title>
        <authorList>
            <person name="Zhang G."/>
        </authorList>
    </citation>
    <scope>NUCLEOTIDE SEQUENCE [LARGE SCALE GENOMIC DNA]</scope>
    <source>
        <strain evidence="12">E2A</strain>
    </source>
</reference>
<keyword evidence="6" id="KW-0408">Iron</keyword>
<proteinExistence type="predicted"/>
<keyword evidence="3" id="KW-0410">Iron transport</keyword>
<evidence type="ECO:0000256" key="4">
    <source>
        <dbReference type="ARBA" id="ARBA00022741"/>
    </source>
</evidence>
<dbReference type="GO" id="GO:0016887">
    <property type="term" value="F:ATP hydrolysis activity"/>
    <property type="evidence" value="ECO:0007669"/>
    <property type="project" value="InterPro"/>
</dbReference>
<sequence>MALGLHGMSVHFGEKTVLSEVDLKVPDGEVLALLGPSGCGKSTLLRAVAGLERLQAGMVCWNDRDLAPVPVHERGFGMVFQDGQLFPHRDVAGNVGFALAMRGADRRRRAERVAELLALVGLGGYERRRVTDLSGGEAQRVALARALAGDPRMLLLDEPLSALDRALRDQLAVDLAGLLARARATTIVVTHDHDEAFTLADRVAVMADGRVVQVDTPSRLWQRPADERVARFLGCSTIVPASLHESREGRDTIATCVLGSVAVAENGADAAASTVRLGLRAGGLRAVAGNDDDRAPIVRQRLHRHDHVRLVLDVPEMGEVEAVAPTGTAPHVGDHATLTLDPNGVAIISDG</sequence>
<evidence type="ECO:0000256" key="7">
    <source>
        <dbReference type="ARBA" id="ARBA00023065"/>
    </source>
</evidence>
<evidence type="ECO:0000256" key="6">
    <source>
        <dbReference type="ARBA" id="ARBA00023004"/>
    </source>
</evidence>
<keyword evidence="5 11" id="KW-0067">ATP-binding</keyword>
<keyword evidence="12" id="KW-1185">Reference proteome</keyword>
<dbReference type="SMART" id="SM00382">
    <property type="entry name" value="AAA"/>
    <property type="match status" value="1"/>
</dbReference>
<evidence type="ECO:0000256" key="1">
    <source>
        <dbReference type="ARBA" id="ARBA00022448"/>
    </source>
</evidence>
<protein>
    <recommendedName>
        <fullName evidence="9">ABC-type quaternary amine transporter</fullName>
        <ecNumber evidence="9">7.6.2.9</ecNumber>
    </recommendedName>
</protein>
<evidence type="ECO:0000313" key="11">
    <source>
        <dbReference type="EMBL" id="QGK68847.1"/>
    </source>
</evidence>
<dbReference type="InterPro" id="IPR050093">
    <property type="entry name" value="ABC_SmlMolc_Importer"/>
</dbReference>
<dbReference type="FunFam" id="3.40.50.300:FF:000425">
    <property type="entry name" value="Probable ABC transporter, ATP-binding subunit"/>
    <property type="match status" value="1"/>
</dbReference>
<evidence type="ECO:0000256" key="3">
    <source>
        <dbReference type="ARBA" id="ARBA00022496"/>
    </source>
</evidence>
<dbReference type="EC" id="7.6.2.9" evidence="9"/>
<dbReference type="PANTHER" id="PTHR42781">
    <property type="entry name" value="SPERMIDINE/PUTRESCINE IMPORT ATP-BINDING PROTEIN POTA"/>
    <property type="match status" value="1"/>
</dbReference>
<dbReference type="Proteomes" id="UP000371041">
    <property type="component" value="Chromosome"/>
</dbReference>
<dbReference type="SUPFAM" id="SSF52540">
    <property type="entry name" value="P-loop containing nucleoside triphosphate hydrolases"/>
    <property type="match status" value="1"/>
</dbReference>
<accession>A0A5Q3QDJ8</accession>
<evidence type="ECO:0000256" key="5">
    <source>
        <dbReference type="ARBA" id="ARBA00022840"/>
    </source>
</evidence>
<dbReference type="PROSITE" id="PS00211">
    <property type="entry name" value="ABC_TRANSPORTER_1"/>
    <property type="match status" value="1"/>
</dbReference>
<keyword evidence="1" id="KW-0813">Transport</keyword>
<evidence type="ECO:0000256" key="2">
    <source>
        <dbReference type="ARBA" id="ARBA00022475"/>
    </source>
</evidence>
<dbReference type="KEGG" id="sace:GIY23_04175"/>
<gene>
    <name evidence="11" type="ORF">GIY23_04175</name>
</gene>
<keyword evidence="4" id="KW-0547">Nucleotide-binding</keyword>
<dbReference type="AlphaFoldDB" id="A0A5Q3QDJ8"/>
<dbReference type="CDD" id="cd03259">
    <property type="entry name" value="ABC_Carb_Solutes_like"/>
    <property type="match status" value="1"/>
</dbReference>
<dbReference type="GO" id="GO:0005524">
    <property type="term" value="F:ATP binding"/>
    <property type="evidence" value="ECO:0007669"/>
    <property type="project" value="UniProtKB-KW"/>
</dbReference>
<dbReference type="EMBL" id="CP045929">
    <property type="protein sequence ID" value="QGK68847.1"/>
    <property type="molecule type" value="Genomic_DNA"/>
</dbReference>
<name>A0A5Q3QDJ8_9PSEU</name>
<feature type="domain" description="ABC transporter" evidence="10">
    <location>
        <begin position="3"/>
        <end position="233"/>
    </location>
</feature>
<evidence type="ECO:0000256" key="9">
    <source>
        <dbReference type="ARBA" id="ARBA00066388"/>
    </source>
</evidence>
<organism evidence="11 12">
    <name type="scientific">Allosaccharopolyspora coralli</name>
    <dbReference type="NCBI Taxonomy" id="2665642"/>
    <lineage>
        <taxon>Bacteria</taxon>
        <taxon>Bacillati</taxon>
        <taxon>Actinomycetota</taxon>
        <taxon>Actinomycetes</taxon>
        <taxon>Pseudonocardiales</taxon>
        <taxon>Pseudonocardiaceae</taxon>
        <taxon>Allosaccharopolyspora</taxon>
    </lineage>
</organism>
<evidence type="ECO:0000256" key="8">
    <source>
        <dbReference type="ARBA" id="ARBA00023136"/>
    </source>
</evidence>
<dbReference type="PROSITE" id="PS50893">
    <property type="entry name" value="ABC_TRANSPORTER_2"/>
    <property type="match status" value="1"/>
</dbReference>
<keyword evidence="2" id="KW-1003">Cell membrane</keyword>
<dbReference type="RefSeq" id="WP_154075450.1">
    <property type="nucleotide sequence ID" value="NZ_CP045929.1"/>
</dbReference>
<dbReference type="Pfam" id="PF00005">
    <property type="entry name" value="ABC_tran"/>
    <property type="match status" value="1"/>
</dbReference>
<dbReference type="InterPro" id="IPR003593">
    <property type="entry name" value="AAA+_ATPase"/>
</dbReference>
<evidence type="ECO:0000259" key="10">
    <source>
        <dbReference type="PROSITE" id="PS50893"/>
    </source>
</evidence>
<dbReference type="InterPro" id="IPR003439">
    <property type="entry name" value="ABC_transporter-like_ATP-bd"/>
</dbReference>
<keyword evidence="7" id="KW-0406">Ion transport</keyword>
<keyword evidence="8" id="KW-0472">Membrane</keyword>
<dbReference type="InterPro" id="IPR017871">
    <property type="entry name" value="ABC_transporter-like_CS"/>
</dbReference>
<dbReference type="GO" id="GO:0015418">
    <property type="term" value="F:ABC-type quaternary ammonium compound transporting activity"/>
    <property type="evidence" value="ECO:0007669"/>
    <property type="project" value="UniProtKB-EC"/>
</dbReference>
<dbReference type="GO" id="GO:0016020">
    <property type="term" value="C:membrane"/>
    <property type="evidence" value="ECO:0007669"/>
    <property type="project" value="InterPro"/>
</dbReference>